<evidence type="ECO:0000256" key="12">
    <source>
        <dbReference type="PROSITE-ProRule" id="PRU01319"/>
    </source>
</evidence>
<organism evidence="15 16">
    <name type="scientific">Sporomusa malonica</name>
    <dbReference type="NCBI Taxonomy" id="112901"/>
    <lineage>
        <taxon>Bacteria</taxon>
        <taxon>Bacillati</taxon>
        <taxon>Bacillota</taxon>
        <taxon>Negativicutes</taxon>
        <taxon>Selenomonadales</taxon>
        <taxon>Sporomusaceae</taxon>
        <taxon>Sporomusa</taxon>
    </lineage>
</organism>
<comment type="function">
    <text evidence="3 13">Endonuclease that specifically degrades the RNA of RNA-DNA hybrids.</text>
</comment>
<dbReference type="AlphaFoldDB" id="A0A1W2E942"/>
<keyword evidence="9 12" id="KW-0255">Endonuclease</keyword>
<evidence type="ECO:0000256" key="8">
    <source>
        <dbReference type="ARBA" id="ARBA00022723"/>
    </source>
</evidence>
<comment type="subcellular location">
    <subcellularLocation>
        <location evidence="4">Cytoplasm</location>
    </subcellularLocation>
</comment>
<evidence type="ECO:0000256" key="7">
    <source>
        <dbReference type="ARBA" id="ARBA00022722"/>
    </source>
</evidence>
<comment type="catalytic activity">
    <reaction evidence="1 12 13">
        <text>Endonucleolytic cleavage to 5'-phosphomonoester.</text>
        <dbReference type="EC" id="3.1.26.4"/>
    </reaction>
</comment>
<feature type="domain" description="RNase H type-2" evidence="14">
    <location>
        <begin position="106"/>
        <end position="316"/>
    </location>
</feature>
<sequence>MDILSARLAVLSERFAQAGLKITVDKPINYGRQLKVSDGQATVTVNIYSGKKGISVVVGGSQSPFKTAVEAITQGQVPAAVGAATEKSDVIAGRPPGFEYVKDFDNKWIGLDESGKGDFFGPLVVAAVLVDEQAARRLTSGGVKDSKALSDVKNRALAERIREECAGRFVELEWTPVDYNEMYSQFSDAGRNLNHLLAYSHARALESLLIKEPARFALADQFAHERFIQAELMEQGRTITLVQMHKAERNVAVAAASILARDRFLGSMAALAAQFGITFPKGAVNVVPVARDFVCKYGKDALKQVCKLHFKTFEQI</sequence>
<evidence type="ECO:0000256" key="11">
    <source>
        <dbReference type="ARBA" id="ARBA00022842"/>
    </source>
</evidence>
<feature type="binding site" evidence="12">
    <location>
        <position position="113"/>
    </location>
    <ligand>
        <name>a divalent metal cation</name>
        <dbReference type="ChEBI" id="CHEBI:60240"/>
    </ligand>
</feature>
<dbReference type="GO" id="GO:0005737">
    <property type="term" value="C:cytoplasm"/>
    <property type="evidence" value="ECO:0007669"/>
    <property type="project" value="UniProtKB-SubCell"/>
</dbReference>
<dbReference type="InterPro" id="IPR012337">
    <property type="entry name" value="RNaseH-like_sf"/>
</dbReference>
<accession>A0A1W2E942</accession>
<proteinExistence type="inferred from homology"/>
<dbReference type="RefSeq" id="WP_084577701.1">
    <property type="nucleotide sequence ID" value="NZ_CP155572.1"/>
</dbReference>
<dbReference type="GO" id="GO:0004523">
    <property type="term" value="F:RNA-DNA hybrid ribonuclease activity"/>
    <property type="evidence" value="ECO:0007669"/>
    <property type="project" value="UniProtKB-UniRule"/>
</dbReference>
<comment type="similarity">
    <text evidence="5">Belongs to the RNase HII family. RnhC subfamily.</text>
</comment>
<dbReference type="GO" id="GO:0003723">
    <property type="term" value="F:RNA binding"/>
    <property type="evidence" value="ECO:0007669"/>
    <property type="project" value="UniProtKB-UniRule"/>
</dbReference>
<evidence type="ECO:0000256" key="3">
    <source>
        <dbReference type="ARBA" id="ARBA00004065"/>
    </source>
</evidence>
<comment type="cofactor">
    <cofactor evidence="12">
        <name>Mn(2+)</name>
        <dbReference type="ChEBI" id="CHEBI:29035"/>
    </cofactor>
    <cofactor evidence="12">
        <name>Mg(2+)</name>
        <dbReference type="ChEBI" id="CHEBI:18420"/>
    </cofactor>
    <text evidence="12">Manganese or magnesium. Binds 1 divalent metal ion per monomer in the absence of substrate. May bind a second metal ion after substrate binding.</text>
</comment>
<comment type="cofactor">
    <cofactor evidence="2">
        <name>Mg(2+)</name>
        <dbReference type="ChEBI" id="CHEBI:18420"/>
    </cofactor>
</comment>
<dbReference type="SUPFAM" id="SSF53098">
    <property type="entry name" value="Ribonuclease H-like"/>
    <property type="match status" value="1"/>
</dbReference>
<keyword evidence="16" id="KW-1185">Reference proteome</keyword>
<dbReference type="EC" id="3.1.26.4" evidence="13"/>
<dbReference type="EMBL" id="FWXI01000022">
    <property type="protein sequence ID" value="SMD06313.1"/>
    <property type="molecule type" value="Genomic_DNA"/>
</dbReference>
<dbReference type="GO" id="GO:0043137">
    <property type="term" value="P:DNA replication, removal of RNA primer"/>
    <property type="evidence" value="ECO:0007669"/>
    <property type="project" value="TreeGrafter"/>
</dbReference>
<dbReference type="STRING" id="112901.SAMN04488500_12264"/>
<dbReference type="OrthoDB" id="9777935at2"/>
<dbReference type="PANTHER" id="PTHR10954:SF23">
    <property type="entry name" value="RIBONUCLEASE"/>
    <property type="match status" value="1"/>
</dbReference>
<dbReference type="InterPro" id="IPR001352">
    <property type="entry name" value="RNase_HII/HIII"/>
</dbReference>
<dbReference type="GO" id="GO:0032299">
    <property type="term" value="C:ribonuclease H2 complex"/>
    <property type="evidence" value="ECO:0007669"/>
    <property type="project" value="TreeGrafter"/>
</dbReference>
<evidence type="ECO:0000256" key="6">
    <source>
        <dbReference type="ARBA" id="ARBA00022490"/>
    </source>
</evidence>
<dbReference type="Proteomes" id="UP000192738">
    <property type="component" value="Unassembled WGS sequence"/>
</dbReference>
<dbReference type="PANTHER" id="PTHR10954">
    <property type="entry name" value="RIBONUCLEASE H2 SUBUNIT A"/>
    <property type="match status" value="1"/>
</dbReference>
<dbReference type="Pfam" id="PF01351">
    <property type="entry name" value="RNase_HII"/>
    <property type="match status" value="1"/>
</dbReference>
<dbReference type="NCBIfam" id="TIGR00716">
    <property type="entry name" value="rnhC"/>
    <property type="match status" value="1"/>
</dbReference>
<feature type="binding site" evidence="12">
    <location>
        <position position="112"/>
    </location>
    <ligand>
        <name>a divalent metal cation</name>
        <dbReference type="ChEBI" id="CHEBI:60240"/>
    </ligand>
</feature>
<evidence type="ECO:0000256" key="4">
    <source>
        <dbReference type="ARBA" id="ARBA00004496"/>
    </source>
</evidence>
<name>A0A1W2E942_9FIRM</name>
<feature type="binding site" evidence="12">
    <location>
        <position position="220"/>
    </location>
    <ligand>
        <name>a divalent metal cation</name>
        <dbReference type="ChEBI" id="CHEBI:60240"/>
    </ligand>
</feature>
<evidence type="ECO:0000256" key="13">
    <source>
        <dbReference type="RuleBase" id="RU003515"/>
    </source>
</evidence>
<keyword evidence="7 12" id="KW-0540">Nuclease</keyword>
<gene>
    <name evidence="15" type="ORF">SAMN04488500_12264</name>
</gene>
<evidence type="ECO:0000256" key="2">
    <source>
        <dbReference type="ARBA" id="ARBA00001946"/>
    </source>
</evidence>
<dbReference type="GO" id="GO:0006298">
    <property type="term" value="P:mismatch repair"/>
    <property type="evidence" value="ECO:0007669"/>
    <property type="project" value="TreeGrafter"/>
</dbReference>
<dbReference type="GO" id="GO:0046872">
    <property type="term" value="F:metal ion binding"/>
    <property type="evidence" value="ECO:0007669"/>
    <property type="project" value="UniProtKB-KW"/>
</dbReference>
<dbReference type="InterPro" id="IPR024567">
    <property type="entry name" value="RNase_HII/HIII_dom"/>
</dbReference>
<reference evidence="15 16" key="1">
    <citation type="submission" date="2017-04" db="EMBL/GenBank/DDBJ databases">
        <authorList>
            <person name="Afonso C.L."/>
            <person name="Miller P.J."/>
            <person name="Scott M.A."/>
            <person name="Spackman E."/>
            <person name="Goraichik I."/>
            <person name="Dimitrov K.M."/>
            <person name="Suarez D.L."/>
            <person name="Swayne D.E."/>
        </authorList>
    </citation>
    <scope>NUCLEOTIDE SEQUENCE [LARGE SCALE GENOMIC DNA]</scope>
    <source>
        <strain evidence="15 16">DSM 5090</strain>
    </source>
</reference>
<evidence type="ECO:0000256" key="10">
    <source>
        <dbReference type="ARBA" id="ARBA00022801"/>
    </source>
</evidence>
<evidence type="ECO:0000256" key="5">
    <source>
        <dbReference type="ARBA" id="ARBA00008378"/>
    </source>
</evidence>
<evidence type="ECO:0000256" key="9">
    <source>
        <dbReference type="ARBA" id="ARBA00022759"/>
    </source>
</evidence>
<keyword evidence="11" id="KW-0460">Magnesium</keyword>
<dbReference type="CDD" id="cd06590">
    <property type="entry name" value="RNase_HII_bacteria_HIII_like"/>
    <property type="match status" value="1"/>
</dbReference>
<dbReference type="Gene3D" id="3.30.420.10">
    <property type="entry name" value="Ribonuclease H-like superfamily/Ribonuclease H"/>
    <property type="match status" value="1"/>
</dbReference>
<evidence type="ECO:0000256" key="1">
    <source>
        <dbReference type="ARBA" id="ARBA00000077"/>
    </source>
</evidence>
<keyword evidence="6" id="KW-0963">Cytoplasm</keyword>
<protein>
    <recommendedName>
        <fullName evidence="13">Ribonuclease</fullName>
        <ecNumber evidence="13">3.1.26.4</ecNumber>
    </recommendedName>
</protein>
<dbReference type="InterPro" id="IPR036397">
    <property type="entry name" value="RNaseH_sf"/>
</dbReference>
<evidence type="ECO:0000313" key="16">
    <source>
        <dbReference type="Proteomes" id="UP000192738"/>
    </source>
</evidence>
<evidence type="ECO:0000259" key="14">
    <source>
        <dbReference type="PROSITE" id="PS51975"/>
    </source>
</evidence>
<keyword evidence="10 12" id="KW-0378">Hydrolase</keyword>
<evidence type="ECO:0000313" key="15">
    <source>
        <dbReference type="EMBL" id="SMD06313.1"/>
    </source>
</evidence>
<dbReference type="InterPro" id="IPR004641">
    <property type="entry name" value="RNase_HIII"/>
</dbReference>
<dbReference type="PROSITE" id="PS51975">
    <property type="entry name" value="RNASE_H_2"/>
    <property type="match status" value="1"/>
</dbReference>
<keyword evidence="8 12" id="KW-0479">Metal-binding</keyword>